<dbReference type="Pfam" id="PF01479">
    <property type="entry name" value="S4"/>
    <property type="match status" value="1"/>
</dbReference>
<evidence type="ECO:0000259" key="2">
    <source>
        <dbReference type="SMART" id="SM00363"/>
    </source>
</evidence>
<dbReference type="Proteomes" id="UP000654993">
    <property type="component" value="Unassembled WGS sequence"/>
</dbReference>
<evidence type="ECO:0000313" key="3">
    <source>
        <dbReference type="EMBL" id="GFR37485.1"/>
    </source>
</evidence>
<reference evidence="3" key="2">
    <citation type="journal article" date="2021" name="Data Brief">
        <title>Draft genome sequence data of the facultative, thermophilic, xylanolytic bacterium Paenibacillus sp. strain DA-C8.</title>
        <authorList>
            <person name="Chhe C."/>
            <person name="Uke A."/>
            <person name="Baramee S."/>
            <person name="Ungkulpasvich U."/>
            <person name="Tachaapaikoon C."/>
            <person name="Pason P."/>
            <person name="Waeonukul R."/>
            <person name="Ratanakhanokchai K."/>
            <person name="Kosugi A."/>
        </authorList>
    </citation>
    <scope>NUCLEOTIDE SEQUENCE</scope>
    <source>
        <strain evidence="3">DA-C8</strain>
    </source>
</reference>
<evidence type="ECO:0000256" key="1">
    <source>
        <dbReference type="PROSITE-ProRule" id="PRU00182"/>
    </source>
</evidence>
<dbReference type="GO" id="GO:0003723">
    <property type="term" value="F:RNA binding"/>
    <property type="evidence" value="ECO:0007669"/>
    <property type="project" value="UniProtKB-KW"/>
</dbReference>
<reference evidence="3" key="1">
    <citation type="submission" date="2020-08" db="EMBL/GenBank/DDBJ databases">
        <authorList>
            <person name="Uke A."/>
            <person name="Chhe C."/>
            <person name="Baramee S."/>
            <person name="Kosugi A."/>
        </authorList>
    </citation>
    <scope>NUCLEOTIDE SEQUENCE</scope>
    <source>
        <strain evidence="3">DA-C8</strain>
    </source>
</reference>
<dbReference type="Gene3D" id="3.30.1370.160">
    <property type="match status" value="1"/>
</dbReference>
<accession>A0A916QBA9</accession>
<gene>
    <name evidence="3" type="primary">ylmH</name>
    <name evidence="3" type="ORF">PRECH8_07810</name>
</gene>
<keyword evidence="1" id="KW-0694">RNA-binding</keyword>
<dbReference type="CDD" id="cd00165">
    <property type="entry name" value="S4"/>
    <property type="match status" value="1"/>
</dbReference>
<sequence length="260" mass="29555">MRTDLYQHYHPDEKPFIDRADEWLMKAAYEHQVKRTDFLDPRQAFILSSLANRYDGIQVVYNGGDPEAERKRALIMPDYRDPEREDAGVGLLAITSEDARIAELDHGDYLGAILGLGIKRDKVGDLHPSPEGCHVLLAAEILDYVHMHLRQVHRVQVYTETLPIDELKRVEPELEETAFTVASLRLDAVVSDVFKLSRAKALKPIQAGHCKLNWKIEEDPSRELQEGDIVSLKGYGRFKILAIEGASKKGRIRVRAGRYS</sequence>
<dbReference type="InterPro" id="IPR012677">
    <property type="entry name" value="Nucleotide-bd_a/b_plait_sf"/>
</dbReference>
<dbReference type="InterPro" id="IPR040591">
    <property type="entry name" value="RqcP2_RBD"/>
</dbReference>
<dbReference type="RefSeq" id="WP_200965762.1">
    <property type="nucleotide sequence ID" value="NZ_BMAQ01000005.1"/>
</dbReference>
<protein>
    <submittedName>
        <fullName evidence="3">RNA-binding protein YlmH</fullName>
    </submittedName>
</protein>
<dbReference type="PANTHER" id="PTHR13633">
    <property type="entry name" value="MITOCHONDRIAL TRANSCRIPTION RESCUE FACTOR 1"/>
    <property type="match status" value="1"/>
</dbReference>
<dbReference type="Pfam" id="PF17774">
    <property type="entry name" value="YlmH_RBD"/>
    <property type="match status" value="1"/>
</dbReference>
<proteinExistence type="predicted"/>
<dbReference type="Gene3D" id="3.30.70.330">
    <property type="match status" value="1"/>
</dbReference>
<keyword evidence="4" id="KW-1185">Reference proteome</keyword>
<dbReference type="InterPro" id="IPR036986">
    <property type="entry name" value="S4_RNA-bd_sf"/>
</dbReference>
<comment type="caution">
    <text evidence="3">The sequence shown here is derived from an EMBL/GenBank/DDBJ whole genome shotgun (WGS) entry which is preliminary data.</text>
</comment>
<dbReference type="InterPro" id="IPR048443">
    <property type="entry name" value="RqcP2_N"/>
</dbReference>
<organism evidence="3 4">
    <name type="scientific">Insulibacter thermoxylanivorax</name>
    <dbReference type="NCBI Taxonomy" id="2749268"/>
    <lineage>
        <taxon>Bacteria</taxon>
        <taxon>Bacillati</taxon>
        <taxon>Bacillota</taxon>
        <taxon>Bacilli</taxon>
        <taxon>Bacillales</taxon>
        <taxon>Paenibacillaceae</taxon>
        <taxon>Insulibacter</taxon>
    </lineage>
</organism>
<dbReference type="PROSITE" id="PS50889">
    <property type="entry name" value="S4"/>
    <property type="match status" value="1"/>
</dbReference>
<feature type="domain" description="RNA-binding S4" evidence="2">
    <location>
        <begin position="184"/>
        <end position="244"/>
    </location>
</feature>
<dbReference type="EMBL" id="BMAQ01000005">
    <property type="protein sequence ID" value="GFR37485.1"/>
    <property type="molecule type" value="Genomic_DNA"/>
</dbReference>
<dbReference type="Pfam" id="PF21278">
    <property type="entry name" value="YlmH_1st"/>
    <property type="match status" value="1"/>
</dbReference>
<name>A0A916QBA9_9BACL</name>
<dbReference type="PANTHER" id="PTHR13633:SF3">
    <property type="entry name" value="MITOCHONDRIAL TRANSCRIPTION RESCUE FACTOR 1"/>
    <property type="match status" value="1"/>
</dbReference>
<dbReference type="InterPro" id="IPR002942">
    <property type="entry name" value="S4_RNA-bd"/>
</dbReference>
<dbReference type="SUPFAM" id="SSF55174">
    <property type="entry name" value="Alpha-L RNA-binding motif"/>
    <property type="match status" value="1"/>
</dbReference>
<dbReference type="SMART" id="SM00363">
    <property type="entry name" value="S4"/>
    <property type="match status" value="1"/>
</dbReference>
<dbReference type="AlphaFoldDB" id="A0A916QBA9"/>
<dbReference type="Gene3D" id="3.10.290.10">
    <property type="entry name" value="RNA-binding S4 domain"/>
    <property type="match status" value="1"/>
</dbReference>
<evidence type="ECO:0000313" key="4">
    <source>
        <dbReference type="Proteomes" id="UP000654993"/>
    </source>
</evidence>